<evidence type="ECO:0000313" key="1">
    <source>
        <dbReference type="EMBL" id="TKC05922.1"/>
    </source>
</evidence>
<comment type="caution">
    <text evidence="1">The sequence shown here is derived from an EMBL/GenBank/DDBJ whole genome shotgun (WGS) entry which is preliminary data.</text>
</comment>
<keyword evidence="2" id="KW-1185">Reference proteome</keyword>
<protein>
    <submittedName>
        <fullName evidence="1">Sulfur carrier protein ThiS</fullName>
    </submittedName>
</protein>
<reference evidence="1 2" key="1">
    <citation type="submission" date="2019-04" db="EMBL/GenBank/DDBJ databases">
        <title>Pedobacter sp. RP-3-15 sp. nov., isolated from Arctic soil.</title>
        <authorList>
            <person name="Dahal R.H."/>
            <person name="Kim D.-U."/>
        </authorList>
    </citation>
    <scope>NUCLEOTIDE SEQUENCE [LARGE SCALE GENOMIC DNA]</scope>
    <source>
        <strain evidence="1 2">RP-3-15</strain>
    </source>
</reference>
<dbReference type="Proteomes" id="UP000307244">
    <property type="component" value="Unassembled WGS sequence"/>
</dbReference>
<dbReference type="NCBIfam" id="TIGR01683">
    <property type="entry name" value="thiS"/>
    <property type="match status" value="1"/>
</dbReference>
<organism evidence="1 2">
    <name type="scientific">Pedobacter frigoris</name>
    <dbReference type="NCBI Taxonomy" id="2571272"/>
    <lineage>
        <taxon>Bacteria</taxon>
        <taxon>Pseudomonadati</taxon>
        <taxon>Bacteroidota</taxon>
        <taxon>Sphingobacteriia</taxon>
        <taxon>Sphingobacteriales</taxon>
        <taxon>Sphingobacteriaceae</taxon>
        <taxon>Pedobacter</taxon>
    </lineage>
</organism>
<dbReference type="PANTHER" id="PTHR34472:SF1">
    <property type="entry name" value="SULFUR CARRIER PROTEIN THIS"/>
    <property type="match status" value="1"/>
</dbReference>
<dbReference type="SUPFAM" id="SSF54285">
    <property type="entry name" value="MoaD/ThiS"/>
    <property type="match status" value="1"/>
</dbReference>
<evidence type="ECO:0000313" key="2">
    <source>
        <dbReference type="Proteomes" id="UP000307244"/>
    </source>
</evidence>
<dbReference type="InterPro" id="IPR003749">
    <property type="entry name" value="ThiS/MoaD-like"/>
</dbReference>
<dbReference type="EMBL" id="SWBQ01000003">
    <property type="protein sequence ID" value="TKC05922.1"/>
    <property type="molecule type" value="Genomic_DNA"/>
</dbReference>
<dbReference type="AlphaFoldDB" id="A0A4U1CFJ3"/>
<proteinExistence type="predicted"/>
<gene>
    <name evidence="1" type="primary">thiS</name>
    <name evidence="1" type="ORF">FA047_11305</name>
</gene>
<dbReference type="InterPro" id="IPR016155">
    <property type="entry name" value="Mopterin_synth/thiamin_S_b"/>
</dbReference>
<dbReference type="PANTHER" id="PTHR34472">
    <property type="entry name" value="SULFUR CARRIER PROTEIN THIS"/>
    <property type="match status" value="1"/>
</dbReference>
<dbReference type="CDD" id="cd00565">
    <property type="entry name" value="Ubl_ThiS"/>
    <property type="match status" value="1"/>
</dbReference>
<dbReference type="OrthoDB" id="1525151at2"/>
<dbReference type="Gene3D" id="3.10.20.30">
    <property type="match status" value="1"/>
</dbReference>
<name>A0A4U1CFJ3_9SPHI</name>
<sequence length="67" mass="7320">MKVTVNHKSYVLDEACSVEQMLSVVLQNEAKGIAVAINQNIISKSYWSSQLLQEGDQVLLIKATQGG</sequence>
<dbReference type="RefSeq" id="WP_136836184.1">
    <property type="nucleotide sequence ID" value="NZ_SWBQ01000003.1"/>
</dbReference>
<dbReference type="InterPro" id="IPR012675">
    <property type="entry name" value="Beta-grasp_dom_sf"/>
</dbReference>
<dbReference type="Pfam" id="PF02597">
    <property type="entry name" value="ThiS"/>
    <property type="match status" value="1"/>
</dbReference>
<dbReference type="InterPro" id="IPR010035">
    <property type="entry name" value="Thi_S"/>
</dbReference>
<accession>A0A4U1CFJ3</accession>